<keyword evidence="2" id="KW-0813">Transport</keyword>
<name>A0A551XJC8_MICAE</name>
<evidence type="ECO:0000256" key="8">
    <source>
        <dbReference type="SAM" id="Phobius"/>
    </source>
</evidence>
<comment type="caution">
    <text evidence="9">The sequence shown here is derived from an EMBL/GenBank/DDBJ whole genome shotgun (WGS) entry which is preliminary data.</text>
</comment>
<feature type="transmembrane region" description="Helical" evidence="8">
    <location>
        <begin position="32"/>
        <end position="53"/>
    </location>
</feature>
<proteinExistence type="predicted"/>
<feature type="transmembrane region" description="Helical" evidence="8">
    <location>
        <begin position="349"/>
        <end position="367"/>
    </location>
</feature>
<keyword evidence="5" id="KW-0406">Ion transport</keyword>
<protein>
    <submittedName>
        <fullName evidence="9">H(+)/Cl(-) exchange transporter ClcA</fullName>
    </submittedName>
</protein>
<evidence type="ECO:0000256" key="7">
    <source>
        <dbReference type="ARBA" id="ARBA00023214"/>
    </source>
</evidence>
<dbReference type="Proteomes" id="UP000316443">
    <property type="component" value="Unassembled WGS sequence"/>
</dbReference>
<feature type="transmembrane region" description="Helical" evidence="8">
    <location>
        <begin position="282"/>
        <end position="303"/>
    </location>
</feature>
<dbReference type="NCBIfam" id="NF003640">
    <property type="entry name" value="PRK05277.1"/>
    <property type="match status" value="1"/>
</dbReference>
<dbReference type="PANTHER" id="PTHR45711:SF6">
    <property type="entry name" value="CHLORIDE CHANNEL PROTEIN"/>
    <property type="match status" value="1"/>
</dbReference>
<dbReference type="SUPFAM" id="SSF81340">
    <property type="entry name" value="Clc chloride channel"/>
    <property type="match status" value="1"/>
</dbReference>
<reference evidence="9 10" key="1">
    <citation type="submission" date="2019-01" db="EMBL/GenBank/DDBJ databases">
        <title>Coherence of Microcystis species and biogeography revealed through population genomics.</title>
        <authorList>
            <person name="Perez-Carrascal O.M."/>
            <person name="Terrat Y."/>
            <person name="Giani A."/>
            <person name="Fortin N."/>
            <person name="Tromas N."/>
            <person name="Shapiro B.J."/>
        </authorList>
    </citation>
    <scope>NUCLEOTIDE SEQUENCE [LARGE SCALE GENOMIC DNA]</scope>
    <source>
        <strain evidence="9">Ma_QC_C_20070703_M131</strain>
    </source>
</reference>
<feature type="transmembrane region" description="Helical" evidence="8">
    <location>
        <begin position="73"/>
        <end position="94"/>
    </location>
</feature>
<dbReference type="PANTHER" id="PTHR45711">
    <property type="entry name" value="CHLORIDE CHANNEL PROTEIN"/>
    <property type="match status" value="1"/>
</dbReference>
<keyword evidence="7" id="KW-0868">Chloride</keyword>
<dbReference type="InterPro" id="IPR001807">
    <property type="entry name" value="ClC"/>
</dbReference>
<feature type="transmembrane region" description="Helical" evidence="8">
    <location>
        <begin position="379"/>
        <end position="405"/>
    </location>
</feature>
<evidence type="ECO:0000256" key="3">
    <source>
        <dbReference type="ARBA" id="ARBA00022692"/>
    </source>
</evidence>
<feature type="transmembrane region" description="Helical" evidence="8">
    <location>
        <begin position="209"/>
        <end position="228"/>
    </location>
</feature>
<feature type="transmembrane region" description="Helical" evidence="8">
    <location>
        <begin position="248"/>
        <end position="270"/>
    </location>
</feature>
<evidence type="ECO:0000256" key="2">
    <source>
        <dbReference type="ARBA" id="ARBA00022448"/>
    </source>
</evidence>
<evidence type="ECO:0000313" key="10">
    <source>
        <dbReference type="Proteomes" id="UP000316443"/>
    </source>
</evidence>
<feature type="transmembrane region" description="Helical" evidence="8">
    <location>
        <begin position="172"/>
        <end position="197"/>
    </location>
</feature>
<evidence type="ECO:0000256" key="4">
    <source>
        <dbReference type="ARBA" id="ARBA00022989"/>
    </source>
</evidence>
<dbReference type="EMBL" id="SFCA01000179">
    <property type="protein sequence ID" value="TRT48842.1"/>
    <property type="molecule type" value="Genomic_DNA"/>
</dbReference>
<dbReference type="GO" id="GO:0005247">
    <property type="term" value="F:voltage-gated chloride channel activity"/>
    <property type="evidence" value="ECO:0007669"/>
    <property type="project" value="TreeGrafter"/>
</dbReference>
<keyword evidence="3 8" id="KW-0812">Transmembrane</keyword>
<dbReference type="Gene3D" id="1.10.3080.10">
    <property type="entry name" value="Clc chloride channel"/>
    <property type="match status" value="1"/>
</dbReference>
<feature type="transmembrane region" description="Helical" evidence="8">
    <location>
        <begin position="323"/>
        <end position="342"/>
    </location>
</feature>
<feature type="transmembrane region" description="Helical" evidence="8">
    <location>
        <begin position="412"/>
        <end position="432"/>
    </location>
</feature>
<sequence length="458" mass="49066">MAESDSGPTSPLDILGNIPARFLEAKHRLNRVVLWAAIVGILAGLVGTCFRMAVHHILQQRQQLAAALADYRILNWLIPSLVAGGMVYASFWLVRRVAPDTAGSGIPQIEGALDNLLPFDWRRVLPVKFFGGMLSIGAGMIAGFEGPTIQIGGAIGKMVAAFVGASSEQARILIASGAGAGLTSAFNAPIAGILFVTEEVRPKFDSWILSYRSVMVASITAAIVLRLLVGQEGFLKITHFQRVPLGTLWMFVILGVGLGIVGYYFNFFLFRSLDWFGRLRGLPYQLLGLLVGSAIGWLGWLYAPLVGSGDESVIWTFNSEAPGAVLLLVFLGRFLLTMICYGSGEIGGIFAPMLALATLFSLGLARVCDAWFPGQLPQPGVFAVAGMGGLVAATVRAPLTAVMLVMELTDNFLVALPILLTCICAAITAQFLGGEPVYSVLLKRILDKLERQPPSDRI</sequence>
<dbReference type="GO" id="GO:0005886">
    <property type="term" value="C:plasma membrane"/>
    <property type="evidence" value="ECO:0007669"/>
    <property type="project" value="TreeGrafter"/>
</dbReference>
<dbReference type="InterPro" id="IPR014743">
    <property type="entry name" value="Cl-channel_core"/>
</dbReference>
<evidence type="ECO:0000256" key="6">
    <source>
        <dbReference type="ARBA" id="ARBA00023136"/>
    </source>
</evidence>
<keyword evidence="4 8" id="KW-1133">Transmembrane helix</keyword>
<dbReference type="AlphaFoldDB" id="A0A551XJC8"/>
<dbReference type="CDD" id="cd01031">
    <property type="entry name" value="EriC"/>
    <property type="match status" value="1"/>
</dbReference>
<organism evidence="9 10">
    <name type="scientific">Microcystis aeruginosa Ma_QC_C_20070703_M131</name>
    <dbReference type="NCBI Taxonomy" id="2486263"/>
    <lineage>
        <taxon>Bacteria</taxon>
        <taxon>Bacillati</taxon>
        <taxon>Cyanobacteriota</taxon>
        <taxon>Cyanophyceae</taxon>
        <taxon>Oscillatoriophycideae</taxon>
        <taxon>Chroococcales</taxon>
        <taxon>Microcystaceae</taxon>
        <taxon>Microcystis</taxon>
    </lineage>
</organism>
<keyword evidence="6 8" id="KW-0472">Membrane</keyword>
<dbReference type="Pfam" id="PF00654">
    <property type="entry name" value="Voltage_CLC"/>
    <property type="match status" value="1"/>
</dbReference>
<evidence type="ECO:0000313" key="9">
    <source>
        <dbReference type="EMBL" id="TRT48842.1"/>
    </source>
</evidence>
<evidence type="ECO:0000256" key="1">
    <source>
        <dbReference type="ARBA" id="ARBA00004141"/>
    </source>
</evidence>
<comment type="subcellular location">
    <subcellularLocation>
        <location evidence="1">Membrane</location>
        <topology evidence="1">Multi-pass membrane protein</topology>
    </subcellularLocation>
</comment>
<evidence type="ECO:0000256" key="5">
    <source>
        <dbReference type="ARBA" id="ARBA00023065"/>
    </source>
</evidence>
<dbReference type="PRINTS" id="PR00762">
    <property type="entry name" value="CLCHANNEL"/>
</dbReference>
<gene>
    <name evidence="9" type="primary">clcA</name>
    <name evidence="9" type="ORF">EWV85_17395</name>
</gene>
<accession>A0A551XJC8</accession>